<dbReference type="EMBL" id="MSFO01000002">
    <property type="protein sequence ID" value="PLB52474.1"/>
    <property type="molecule type" value="Genomic_DNA"/>
</dbReference>
<evidence type="ECO:0000256" key="3">
    <source>
        <dbReference type="ARBA" id="ARBA00023015"/>
    </source>
</evidence>
<dbReference type="PANTHER" id="PTHR31845">
    <property type="entry name" value="FINGER DOMAIN PROTEIN, PUTATIVE-RELATED"/>
    <property type="match status" value="1"/>
</dbReference>
<keyword evidence="2" id="KW-0862">Zinc</keyword>
<keyword evidence="3" id="KW-0805">Transcription regulation</keyword>
<dbReference type="GO" id="GO:0000976">
    <property type="term" value="F:transcription cis-regulatory region binding"/>
    <property type="evidence" value="ECO:0007669"/>
    <property type="project" value="TreeGrafter"/>
</dbReference>
<protein>
    <recommendedName>
        <fullName evidence="10">Transcription factor domain-containing protein</fullName>
    </recommendedName>
</protein>
<evidence type="ECO:0000256" key="7">
    <source>
        <dbReference type="SAM" id="MobiDB-lite"/>
    </source>
</evidence>
<evidence type="ECO:0000313" key="8">
    <source>
        <dbReference type="EMBL" id="PLB52474.1"/>
    </source>
</evidence>
<dbReference type="RefSeq" id="XP_024707776.1">
    <property type="nucleotide sequence ID" value="XM_024853981.1"/>
</dbReference>
<keyword evidence="4" id="KW-0238">DNA-binding</keyword>
<evidence type="ECO:0000313" key="9">
    <source>
        <dbReference type="Proteomes" id="UP000234275"/>
    </source>
</evidence>
<evidence type="ECO:0000256" key="5">
    <source>
        <dbReference type="ARBA" id="ARBA00023163"/>
    </source>
</evidence>
<dbReference type="CDD" id="cd12148">
    <property type="entry name" value="fungal_TF_MHR"/>
    <property type="match status" value="1"/>
</dbReference>
<accession>A0A2I2GHY5</accession>
<keyword evidence="6" id="KW-0539">Nucleus</keyword>
<comment type="caution">
    <text evidence="8">The sequence shown here is derived from an EMBL/GenBank/DDBJ whole genome shotgun (WGS) entry which is preliminary data.</text>
</comment>
<dbReference type="OrthoDB" id="4454541at2759"/>
<sequence length="602" mass="67383">MVTRQTRENLSQDHNLRSPTAEVEGQARTPVAEAMSTTSQVPDTEQRRRSPPVENEGGAPQAPADFTKGLTSHDLRAPVSAVHHMSTPEERTANGIEPMASSRSIETPRQPVEMSGFLGRMDVGPDVMSKGLIQQGQARKLFNLFMTCAGCFMPIFDPVMDTFDSLRIREPFCFAVILAIASCVEHIPDFPEVSKSMLQDEVKRLTAQSLFKRPATLGSIQAMLLLAAYTDEAWFAIGHALQMAKDLKLDCALQRLVATNETEAISFKEQKHLMRQVRVWLSLCFIEREIAAGTATSSRIVPVDIGLLQKLRNHPFYTASDLRATSLVEIVQIRGIASCDFENFQQEIARAVDQDSAVDRLRKIEKEYRQWLEFWDDIHDKYGFDHSSFQRASIRGQKNWAVMFTGCAILGRLQKEAGVTKSSAGELEAPSKELVTYIVSTALEQLRFILRASDYKWNLRWATNYSALSVTFAVVFVLNAARIHEKLFDRAEILGIAEEIAQAERDGQSMAAQQNDPCTQESTQRMADHIYSRHIPGNEPPASLHSDLCLETLLDDHLQDADWMLEPSSITALNFPGEENTTILDQDFSLGHDLRSSTYQGG</sequence>
<dbReference type="GO" id="GO:0000981">
    <property type="term" value="F:DNA-binding transcription factor activity, RNA polymerase II-specific"/>
    <property type="evidence" value="ECO:0007669"/>
    <property type="project" value="TreeGrafter"/>
</dbReference>
<dbReference type="PANTHER" id="PTHR31845:SF17">
    <property type="entry name" value="ZN(II)2CYS6 TRANSCRIPTION FACTOR (EUROFUNG)"/>
    <property type="match status" value="1"/>
</dbReference>
<reference evidence="8 9" key="1">
    <citation type="submission" date="2016-12" db="EMBL/GenBank/DDBJ databases">
        <title>The genomes of Aspergillus section Nigri reveals drivers in fungal speciation.</title>
        <authorList>
            <consortium name="DOE Joint Genome Institute"/>
            <person name="Vesth T.C."/>
            <person name="Nybo J."/>
            <person name="Theobald S."/>
            <person name="Brandl J."/>
            <person name="Frisvad J.C."/>
            <person name="Nielsen K.F."/>
            <person name="Lyhne E.K."/>
            <person name="Kogle M.E."/>
            <person name="Kuo A."/>
            <person name="Riley R."/>
            <person name="Clum A."/>
            <person name="Nolan M."/>
            <person name="Lipzen A."/>
            <person name="Salamov A."/>
            <person name="Henrissat B."/>
            <person name="Wiebenga A."/>
            <person name="De Vries R.P."/>
            <person name="Grigoriev I.V."/>
            <person name="Mortensen U.H."/>
            <person name="Andersen M.R."/>
            <person name="Baker S.E."/>
        </authorList>
    </citation>
    <scope>NUCLEOTIDE SEQUENCE [LARGE SCALE GENOMIC DNA]</scope>
    <source>
        <strain evidence="8 9">IBT 23096</strain>
    </source>
</reference>
<feature type="region of interest" description="Disordered" evidence="7">
    <location>
        <begin position="1"/>
        <end position="70"/>
    </location>
</feature>
<evidence type="ECO:0000256" key="4">
    <source>
        <dbReference type="ARBA" id="ARBA00023125"/>
    </source>
</evidence>
<organism evidence="8 9">
    <name type="scientific">Aspergillus steynii IBT 23096</name>
    <dbReference type="NCBI Taxonomy" id="1392250"/>
    <lineage>
        <taxon>Eukaryota</taxon>
        <taxon>Fungi</taxon>
        <taxon>Dikarya</taxon>
        <taxon>Ascomycota</taxon>
        <taxon>Pezizomycotina</taxon>
        <taxon>Eurotiomycetes</taxon>
        <taxon>Eurotiomycetidae</taxon>
        <taxon>Eurotiales</taxon>
        <taxon>Aspergillaceae</taxon>
        <taxon>Aspergillus</taxon>
        <taxon>Aspergillus subgen. Circumdati</taxon>
    </lineage>
</organism>
<dbReference type="AlphaFoldDB" id="A0A2I2GHY5"/>
<evidence type="ECO:0008006" key="10">
    <source>
        <dbReference type="Google" id="ProtNLM"/>
    </source>
</evidence>
<evidence type="ECO:0000256" key="2">
    <source>
        <dbReference type="ARBA" id="ARBA00022833"/>
    </source>
</evidence>
<proteinExistence type="predicted"/>
<dbReference type="VEuPathDB" id="FungiDB:P170DRAFT_489150"/>
<dbReference type="GeneID" id="36561682"/>
<keyword evidence="5" id="KW-0804">Transcription</keyword>
<dbReference type="GO" id="GO:0005634">
    <property type="term" value="C:nucleus"/>
    <property type="evidence" value="ECO:0007669"/>
    <property type="project" value="UniProtKB-SubCell"/>
</dbReference>
<keyword evidence="9" id="KW-1185">Reference proteome</keyword>
<evidence type="ECO:0000256" key="1">
    <source>
        <dbReference type="ARBA" id="ARBA00004123"/>
    </source>
</evidence>
<name>A0A2I2GHY5_9EURO</name>
<evidence type="ECO:0000256" key="6">
    <source>
        <dbReference type="ARBA" id="ARBA00023242"/>
    </source>
</evidence>
<gene>
    <name evidence="8" type="ORF">P170DRAFT_489150</name>
</gene>
<feature type="region of interest" description="Disordered" evidence="7">
    <location>
        <begin position="83"/>
        <end position="108"/>
    </location>
</feature>
<dbReference type="InterPro" id="IPR051089">
    <property type="entry name" value="prtT"/>
</dbReference>
<feature type="compositionally biased region" description="Basic and acidic residues" evidence="7">
    <location>
        <begin position="1"/>
        <end position="16"/>
    </location>
</feature>
<comment type="subcellular location">
    <subcellularLocation>
        <location evidence="1">Nucleus</location>
    </subcellularLocation>
</comment>
<dbReference type="Proteomes" id="UP000234275">
    <property type="component" value="Unassembled WGS sequence"/>
</dbReference>